<comment type="caution">
    <text evidence="2">The sequence shown here is derived from an EMBL/GenBank/DDBJ whole genome shotgun (WGS) entry which is preliminary data.</text>
</comment>
<evidence type="ECO:0000313" key="2">
    <source>
        <dbReference type="EMBL" id="PPJ50496.1"/>
    </source>
</evidence>
<dbReference type="Proteomes" id="UP000237631">
    <property type="component" value="Unassembled WGS sequence"/>
</dbReference>
<name>A0A2S6BSP9_9PEZI</name>
<evidence type="ECO:0000256" key="1">
    <source>
        <dbReference type="SAM" id="MobiDB-lite"/>
    </source>
</evidence>
<protein>
    <submittedName>
        <fullName evidence="2">Uncharacterized protein</fullName>
    </submittedName>
</protein>
<keyword evidence="3" id="KW-1185">Reference proteome</keyword>
<feature type="region of interest" description="Disordered" evidence="1">
    <location>
        <begin position="125"/>
        <end position="173"/>
    </location>
</feature>
<sequence length="341" mass="38649">MDPCTNIVSDNSAEQVSPQEVVRDPFTIYIQSYLTRQGLDENFIHENISSEVILDSFRDIQDTDVPPAQSGPRNAMQRQSDHVCTGHLQRYLIDHGFDPNFARQVTGVHIYNSVISAMPEDLLPKTPSVKCTKKPDTPNAPSKASRKDSVLAEKSTCESDDDSEDDMPLSRRRANRTKYINEVRSGRIKKHIMPKKIDLSKKYHKIQTACLADIELSEDSTFNSHISSKAYDQFLATSAAFLATRFAAVSVTLARTAQSEKAEAFGQFGMDLVGPALYNAYVAYHEQCEDEDDDTMLYSRMALIDCLDEIHNRWSVGVSSTFKHLIVDHDMWWRQKEMALW</sequence>
<gene>
    <name evidence="2" type="ORF">CBER1_07724</name>
</gene>
<feature type="compositionally biased region" description="Basic and acidic residues" evidence="1">
    <location>
        <begin position="145"/>
        <end position="157"/>
    </location>
</feature>
<organism evidence="2 3">
    <name type="scientific">Cercospora berteroae</name>
    <dbReference type="NCBI Taxonomy" id="357750"/>
    <lineage>
        <taxon>Eukaryota</taxon>
        <taxon>Fungi</taxon>
        <taxon>Dikarya</taxon>
        <taxon>Ascomycota</taxon>
        <taxon>Pezizomycotina</taxon>
        <taxon>Dothideomycetes</taxon>
        <taxon>Dothideomycetidae</taxon>
        <taxon>Mycosphaerellales</taxon>
        <taxon>Mycosphaerellaceae</taxon>
        <taxon>Cercospora</taxon>
    </lineage>
</organism>
<feature type="compositionally biased region" description="Acidic residues" evidence="1">
    <location>
        <begin position="158"/>
        <end position="167"/>
    </location>
</feature>
<dbReference type="OrthoDB" id="3633070at2759"/>
<proteinExistence type="predicted"/>
<dbReference type="AlphaFoldDB" id="A0A2S6BSP9"/>
<accession>A0A2S6BSP9</accession>
<dbReference type="EMBL" id="PNEN01001783">
    <property type="protein sequence ID" value="PPJ50496.1"/>
    <property type="molecule type" value="Genomic_DNA"/>
</dbReference>
<reference evidence="3" key="1">
    <citation type="journal article" date="2017" name="bioRxiv">
        <title>Conservation of a gene cluster reveals novel cercosporin biosynthetic mechanisms and extends production to the genus Colletotrichum.</title>
        <authorList>
            <person name="de Jonge R."/>
            <person name="Ebert M.K."/>
            <person name="Huitt-Roehl C.R."/>
            <person name="Pal P."/>
            <person name="Suttle J.C."/>
            <person name="Spanner R.E."/>
            <person name="Neubauer J.D."/>
            <person name="Jurick W.M.II."/>
            <person name="Stott K.A."/>
            <person name="Secor G.A."/>
            <person name="Thomma B.P.H.J."/>
            <person name="Van de Peer Y."/>
            <person name="Townsend C.A."/>
            <person name="Bolton M.D."/>
        </authorList>
    </citation>
    <scope>NUCLEOTIDE SEQUENCE [LARGE SCALE GENOMIC DNA]</scope>
    <source>
        <strain evidence="3">CBS538.71</strain>
    </source>
</reference>
<evidence type="ECO:0000313" key="3">
    <source>
        <dbReference type="Proteomes" id="UP000237631"/>
    </source>
</evidence>